<protein>
    <recommendedName>
        <fullName evidence="5">Inhibitor I9 domain-containing protein</fullName>
    </recommendedName>
</protein>
<evidence type="ECO:0000256" key="2">
    <source>
        <dbReference type="SAM" id="SignalP"/>
    </source>
</evidence>
<dbReference type="SUPFAM" id="SSF54897">
    <property type="entry name" value="Protease propeptides/inhibitors"/>
    <property type="match status" value="1"/>
</dbReference>
<feature type="chain" id="PRO_5020749403" description="Inhibitor I9 domain-containing protein" evidence="2">
    <location>
        <begin position="20"/>
        <end position="100"/>
    </location>
</feature>
<evidence type="ECO:0000313" key="3">
    <source>
        <dbReference type="EMBL" id="RYO94802.1"/>
    </source>
</evidence>
<dbReference type="GO" id="GO:0042144">
    <property type="term" value="P:vacuole fusion, non-autophagic"/>
    <property type="evidence" value="ECO:0007669"/>
    <property type="project" value="TreeGrafter"/>
</dbReference>
<dbReference type="InterPro" id="IPR037045">
    <property type="entry name" value="S8pro/Inhibitor_I9_sf"/>
</dbReference>
<comment type="similarity">
    <text evidence="1">Belongs to the protease inhibitor I9 family.</text>
</comment>
<dbReference type="PANTHER" id="PTHR28288:SF1">
    <property type="entry name" value="INHIBITOR I9 DOMAIN-CONTAINING PROTEIN"/>
    <property type="match status" value="1"/>
</dbReference>
<name>A0A4Q4T2N3_9PEZI</name>
<accession>A0A4Q4T2N3</accession>
<dbReference type="InterPro" id="IPR052471">
    <property type="entry name" value="PBI_I9"/>
</dbReference>
<dbReference type="Proteomes" id="UP000293360">
    <property type="component" value="Unassembled WGS sequence"/>
</dbReference>
<dbReference type="PANTHER" id="PTHR28288">
    <property type="entry name" value="PROTEASE B INHIBITOR 2"/>
    <property type="match status" value="1"/>
</dbReference>
<keyword evidence="4" id="KW-1185">Reference proteome</keyword>
<proteinExistence type="inferred from homology"/>
<dbReference type="AlphaFoldDB" id="A0A4Q4T2N3"/>
<comment type="caution">
    <text evidence="3">The sequence shown here is derived from an EMBL/GenBank/DDBJ whole genome shotgun (WGS) entry which is preliminary data.</text>
</comment>
<dbReference type="EMBL" id="QJNU01000561">
    <property type="protein sequence ID" value="RYO94802.1"/>
    <property type="molecule type" value="Genomic_DNA"/>
</dbReference>
<dbReference type="Gene3D" id="3.30.70.80">
    <property type="entry name" value="Peptidase S8 propeptide/proteinase inhibitor I9"/>
    <property type="match status" value="1"/>
</dbReference>
<feature type="signal peptide" evidence="2">
    <location>
        <begin position="1"/>
        <end position="19"/>
    </location>
</feature>
<keyword evidence="2" id="KW-0732">Signal</keyword>
<evidence type="ECO:0008006" key="5">
    <source>
        <dbReference type="Google" id="ProtNLM"/>
    </source>
</evidence>
<reference evidence="3 4" key="1">
    <citation type="submission" date="2018-06" db="EMBL/GenBank/DDBJ databases">
        <title>Complete Genomes of Monosporascus.</title>
        <authorList>
            <person name="Robinson A.J."/>
            <person name="Natvig D.O."/>
        </authorList>
    </citation>
    <scope>NUCLEOTIDE SEQUENCE [LARGE SCALE GENOMIC DNA]</scope>
    <source>
        <strain evidence="3 4">CBS 110550</strain>
    </source>
</reference>
<dbReference type="GO" id="GO:0004866">
    <property type="term" value="F:endopeptidase inhibitor activity"/>
    <property type="evidence" value="ECO:0007669"/>
    <property type="project" value="TreeGrafter"/>
</dbReference>
<evidence type="ECO:0000313" key="4">
    <source>
        <dbReference type="Proteomes" id="UP000293360"/>
    </source>
</evidence>
<sequence>MRVLPTLLAGLAVVSGAFAVDIQKSVIVSFPKGTAKSVMDSAKADIKKAGGVITHEYQLIDAFAAKMPQKITESVSTWSSKYNAVVEEDKVVQTYEGGPQ</sequence>
<dbReference type="FunFam" id="3.30.70.80:FF:000005">
    <property type="entry name" value="Proteinase inhibitor I2B"/>
    <property type="match status" value="1"/>
</dbReference>
<evidence type="ECO:0000256" key="1">
    <source>
        <dbReference type="ARBA" id="ARBA00038069"/>
    </source>
</evidence>
<gene>
    <name evidence="3" type="ORF">DL764_007780</name>
</gene>
<organism evidence="3 4">
    <name type="scientific">Monosporascus ibericus</name>
    <dbReference type="NCBI Taxonomy" id="155417"/>
    <lineage>
        <taxon>Eukaryota</taxon>
        <taxon>Fungi</taxon>
        <taxon>Dikarya</taxon>
        <taxon>Ascomycota</taxon>
        <taxon>Pezizomycotina</taxon>
        <taxon>Sordariomycetes</taxon>
        <taxon>Xylariomycetidae</taxon>
        <taxon>Xylariales</taxon>
        <taxon>Xylariales incertae sedis</taxon>
        <taxon>Monosporascus</taxon>
    </lineage>
</organism>
<dbReference type="OrthoDB" id="3888684at2759"/>